<dbReference type="InterPro" id="IPR044000">
    <property type="entry name" value="Phage_tube_2"/>
</dbReference>
<dbReference type="GeneID" id="16193673"/>
<protein>
    <submittedName>
        <fullName evidence="1">Tail tube</fullName>
    </submittedName>
</protein>
<evidence type="ECO:0000313" key="1">
    <source>
        <dbReference type="EMBL" id="AGM11810.1"/>
    </source>
</evidence>
<dbReference type="EMBL" id="KC292028">
    <property type="protein sequence ID" value="AGM11810.1"/>
    <property type="molecule type" value="Genomic_DNA"/>
</dbReference>
<proteinExistence type="predicted"/>
<gene>
    <name evidence="1" type="primary">39</name>
    <name evidence="1" type="ORF">HCTV2_39</name>
</gene>
<dbReference type="OrthoDB" id="13105at10239"/>
<organism evidence="1 2">
    <name type="scientific">Haloarcula californiae tailed virus 2</name>
    <dbReference type="NCBI Taxonomy" id="1273747"/>
    <lineage>
        <taxon>Viruses</taxon>
        <taxon>Duplodnaviria</taxon>
        <taxon>Heunggongvirae</taxon>
        <taxon>Uroviricota</taxon>
        <taxon>Caudoviricetes</taxon>
        <taxon>Saparoviridae</taxon>
        <taxon>Samsavirus</taxon>
        <taxon>Samsavirus crystalli</taxon>
        <taxon>Samsavirus HCTV2</taxon>
    </lineage>
</organism>
<name>R4TA46_9CAUD</name>
<accession>R4TA46</accession>
<evidence type="ECO:0000313" key="2">
    <source>
        <dbReference type="Proteomes" id="UP000204143"/>
    </source>
</evidence>
<dbReference type="Pfam" id="PF18906">
    <property type="entry name" value="Phage_tube_2"/>
    <property type="match status" value="1"/>
</dbReference>
<dbReference type="RefSeq" id="YP_008058401.1">
    <property type="nucleotide sequence ID" value="NC_021319.1"/>
</dbReference>
<keyword evidence="2" id="KW-1185">Reference proteome</keyword>
<dbReference type="Proteomes" id="UP000204143">
    <property type="component" value="Segment"/>
</dbReference>
<sequence length="326" mass="35003">MADPYKAEDTQLLVGLESSQGTSVAPTDVFGKVVEDATLPDPEQSWMVQRVIGGGREPFQQEEGIREYQGGEIPVVLQDGHPVAYAFGNDSVSGSGPYTHTITPKEDGKPPSQTLEATYYGRGGGTDFVRTFPGATPNSLELSMNEDDELTAALTYWAMGVTTGTSPTTGISVPSTDPWLFADASSELSLFGTTFARFIDFTFSLENNLTEGRYIAPAGSHPTGDAHDPFEITYGNVDYELTATIAVEADDIYQELISPTAGGFESVIEFQRGGSGDLFRLTANGCQFTEAPHEIPGESGRIEVEVTIQPTSAQVEVESDDQNAWV</sequence>
<dbReference type="KEGG" id="vg:16193673"/>
<reference evidence="1 2" key="1">
    <citation type="submission" date="2012-12" db="EMBL/GenBank/DDBJ databases">
        <authorList>
            <person name="Sencilo A."/>
            <person name="Jacobs-Sera D."/>
            <person name="Russell D.A."/>
            <person name="Ko C."/>
            <person name="Bowman C.A."/>
            <person name="Atanasova N."/>
            <person name="Osterlund E."/>
            <person name="Oksanen H.M."/>
            <person name="Bamford D.H."/>
            <person name="Hatfull G.F."/>
            <person name="Roine E."/>
            <person name="Hendrix R.W."/>
        </authorList>
    </citation>
    <scope>NUCLEOTIDE SEQUENCE [LARGE SCALE GENOMIC DNA]</scope>
</reference>